<keyword evidence="2" id="KW-0472">Membrane</keyword>
<evidence type="ECO:0000256" key="2">
    <source>
        <dbReference type="SAM" id="Phobius"/>
    </source>
</evidence>
<evidence type="ECO:0000256" key="1">
    <source>
        <dbReference type="SAM" id="MobiDB-lite"/>
    </source>
</evidence>
<organism evidence="3 4">
    <name type="scientific">Gilliamella bombicola</name>
    <dbReference type="NCBI Taxonomy" id="1798182"/>
    <lineage>
        <taxon>Bacteria</taxon>
        <taxon>Pseudomonadati</taxon>
        <taxon>Pseudomonadota</taxon>
        <taxon>Gammaproteobacteria</taxon>
        <taxon>Orbales</taxon>
        <taxon>Orbaceae</taxon>
        <taxon>Gilliamella</taxon>
    </lineage>
</organism>
<evidence type="ECO:0000313" key="4">
    <source>
        <dbReference type="Proteomes" id="UP000199670"/>
    </source>
</evidence>
<protein>
    <recommendedName>
        <fullName evidence="5">Virulence factor</fullName>
    </recommendedName>
</protein>
<feature type="transmembrane region" description="Helical" evidence="2">
    <location>
        <begin position="206"/>
        <end position="227"/>
    </location>
</feature>
<dbReference type="STRING" id="1798182.GA0061081_10559"/>
<feature type="compositionally biased region" description="Polar residues" evidence="1">
    <location>
        <begin position="242"/>
        <end position="251"/>
    </location>
</feature>
<feature type="compositionally biased region" description="Basic and acidic residues" evidence="1">
    <location>
        <begin position="252"/>
        <end position="270"/>
    </location>
</feature>
<dbReference type="EMBL" id="FMAQ01000005">
    <property type="protein sequence ID" value="SCC08615.1"/>
    <property type="molecule type" value="Genomic_DNA"/>
</dbReference>
<dbReference type="Proteomes" id="UP000199670">
    <property type="component" value="Unassembled WGS sequence"/>
</dbReference>
<keyword evidence="4" id="KW-1185">Reference proteome</keyword>
<feature type="compositionally biased region" description="Polar residues" evidence="1">
    <location>
        <begin position="389"/>
        <end position="398"/>
    </location>
</feature>
<feature type="compositionally biased region" description="Polar residues" evidence="1">
    <location>
        <begin position="286"/>
        <end position="296"/>
    </location>
</feature>
<feature type="region of interest" description="Disordered" evidence="1">
    <location>
        <begin position="242"/>
        <end position="270"/>
    </location>
</feature>
<reference evidence="4" key="1">
    <citation type="submission" date="2016-08" db="EMBL/GenBank/DDBJ databases">
        <authorList>
            <person name="Varghese N."/>
            <person name="Submissions Spin"/>
        </authorList>
    </citation>
    <scope>NUCLEOTIDE SEQUENCE [LARGE SCALE GENOMIC DNA]</scope>
    <source>
        <strain evidence="4">R-53248</strain>
    </source>
</reference>
<dbReference type="AlphaFoldDB" id="A0A1C4BP13"/>
<feature type="compositionally biased region" description="Polar residues" evidence="1">
    <location>
        <begin position="320"/>
        <end position="330"/>
    </location>
</feature>
<accession>A0A1C4BP13</accession>
<dbReference type="OrthoDB" id="5448848at2"/>
<evidence type="ECO:0000313" key="3">
    <source>
        <dbReference type="EMBL" id="SCC08615.1"/>
    </source>
</evidence>
<dbReference type="RefSeq" id="WP_091348378.1">
    <property type="nucleotide sequence ID" value="NZ_FMAQ01000005.1"/>
</dbReference>
<gene>
    <name evidence="3" type="ORF">GA0061081_10559</name>
</gene>
<proteinExistence type="predicted"/>
<dbReference type="InterPro" id="IPR047774">
    <property type="entry name" value="SrfA-like"/>
</dbReference>
<feature type="region of interest" description="Disordered" evidence="1">
    <location>
        <begin position="286"/>
        <end position="398"/>
    </location>
</feature>
<feature type="compositionally biased region" description="Basic and acidic residues" evidence="1">
    <location>
        <begin position="344"/>
        <end position="375"/>
    </location>
</feature>
<sequence length="520" mass="56905">MANTLLRSGDIKNFKMLGHDGKAAYLVAAQIREMFRVKLGKQYADYLAIPQRNDQGNIIDWYIPFDSNQPDGQYDIVPWTSASESEQQSALALLKEFEHKVMNFGKQLASNPNLKGDQLLFSRLIYDPKNNVDSAEPNLMAIRFPSNQFVYIVNGKPVITFWGFVYPHISQGNSPFYSLEPVAKVAQAAAVTSATLIDNKPWWKRWWIWLLGLLPLLLLLLLALFLLRGCWLKPELSINPNVSLDNNNISQPEKDDKQDKKAIDPALKTEPRDVVVDNRFGVTGSAIPNGTILDNATNTPTNPNVASDSVDHSVAPDNANEGNNTSNPDAQDNKNDQVTAPDVGKTDDKDEKSTPTAPDKKDNTDVQNGQDKDSADQTSSPSDKDNKADSNSAVDQTNNLALPADAIKQGSTKFLDGQWSANGGIQDKATGKPLQLSYNFKDGNGEVTITRSDGVKCTGNVGTDIKNANLGIAGNTEAVCSDNTKYQLPKIQCTPGKDNKANCQGIYNNGTAFPITMKKQ</sequence>
<keyword evidence="2" id="KW-0812">Transmembrane</keyword>
<dbReference type="NCBIfam" id="NF040486">
    <property type="entry name" value="SrfA_fam"/>
    <property type="match status" value="1"/>
</dbReference>
<keyword evidence="2" id="KW-1133">Transmembrane helix</keyword>
<name>A0A1C4BP13_9GAMM</name>
<evidence type="ECO:0008006" key="5">
    <source>
        <dbReference type="Google" id="ProtNLM"/>
    </source>
</evidence>